<evidence type="ECO:0000313" key="10">
    <source>
        <dbReference type="Proteomes" id="UP000217154"/>
    </source>
</evidence>
<keyword evidence="3" id="KW-0645">Protease</keyword>
<feature type="transmembrane region" description="Helical" evidence="8">
    <location>
        <begin position="227"/>
        <end position="248"/>
    </location>
</feature>
<dbReference type="GO" id="GO:0008233">
    <property type="term" value="F:peptidase activity"/>
    <property type="evidence" value="ECO:0007669"/>
    <property type="project" value="UniProtKB-KW"/>
</dbReference>
<proteinExistence type="predicted"/>
<feature type="transmembrane region" description="Helical" evidence="8">
    <location>
        <begin position="54"/>
        <end position="70"/>
    </location>
</feature>
<dbReference type="Proteomes" id="UP000217154">
    <property type="component" value="Chromosome"/>
</dbReference>
<organism evidence="9 10">
    <name type="scientific">Variovorax boronicumulans</name>
    <dbReference type="NCBI Taxonomy" id="436515"/>
    <lineage>
        <taxon>Bacteria</taxon>
        <taxon>Pseudomonadati</taxon>
        <taxon>Pseudomonadota</taxon>
        <taxon>Betaproteobacteria</taxon>
        <taxon>Burkholderiales</taxon>
        <taxon>Comamonadaceae</taxon>
        <taxon>Variovorax</taxon>
    </lineage>
</organism>
<evidence type="ECO:0000256" key="6">
    <source>
        <dbReference type="ARBA" id="ARBA00022989"/>
    </source>
</evidence>
<evidence type="ECO:0000256" key="4">
    <source>
        <dbReference type="ARBA" id="ARBA00022692"/>
    </source>
</evidence>
<protein>
    <submittedName>
        <fullName evidence="9">Exosortase</fullName>
    </submittedName>
</protein>
<dbReference type="RefSeq" id="WP_095743023.1">
    <property type="nucleotide sequence ID" value="NZ_CP023284.1"/>
</dbReference>
<dbReference type="KEGG" id="vbo:CKY39_00095"/>
<evidence type="ECO:0000256" key="3">
    <source>
        <dbReference type="ARBA" id="ARBA00022670"/>
    </source>
</evidence>
<keyword evidence="7 8" id="KW-0472">Membrane</keyword>
<dbReference type="GO" id="GO:0005886">
    <property type="term" value="C:plasma membrane"/>
    <property type="evidence" value="ECO:0007669"/>
    <property type="project" value="UniProtKB-SubCell"/>
</dbReference>
<feature type="transmembrane region" description="Helical" evidence="8">
    <location>
        <begin position="106"/>
        <end position="127"/>
    </location>
</feature>
<feature type="transmembrane region" description="Helical" evidence="8">
    <location>
        <begin position="260"/>
        <end position="280"/>
    </location>
</feature>
<name>A0A250DC30_9BURK</name>
<feature type="transmembrane region" description="Helical" evidence="8">
    <location>
        <begin position="198"/>
        <end position="215"/>
    </location>
</feature>
<keyword evidence="4 8" id="KW-0812">Transmembrane</keyword>
<feature type="transmembrane region" description="Helical" evidence="8">
    <location>
        <begin position="25"/>
        <end position="42"/>
    </location>
</feature>
<evidence type="ECO:0000256" key="8">
    <source>
        <dbReference type="SAM" id="Phobius"/>
    </source>
</evidence>
<feature type="transmembrane region" description="Helical" evidence="8">
    <location>
        <begin position="134"/>
        <end position="154"/>
    </location>
</feature>
<dbReference type="InterPro" id="IPR026392">
    <property type="entry name" value="Exo/Archaeosortase_dom"/>
</dbReference>
<dbReference type="Pfam" id="PF09721">
    <property type="entry name" value="Exosortase_EpsH"/>
    <property type="match status" value="1"/>
</dbReference>
<dbReference type="NCBIfam" id="TIGR04178">
    <property type="entry name" value="exo_archaeo"/>
    <property type="match status" value="1"/>
</dbReference>
<accession>A0A250DC30</accession>
<dbReference type="InterPro" id="IPR019127">
    <property type="entry name" value="Exosortase"/>
</dbReference>
<evidence type="ECO:0000256" key="1">
    <source>
        <dbReference type="ARBA" id="ARBA00004651"/>
    </source>
</evidence>
<evidence type="ECO:0000256" key="5">
    <source>
        <dbReference type="ARBA" id="ARBA00022801"/>
    </source>
</evidence>
<feature type="transmembrane region" description="Helical" evidence="8">
    <location>
        <begin position="82"/>
        <end position="100"/>
    </location>
</feature>
<gene>
    <name evidence="9" type="ORF">CKY39_00095</name>
</gene>
<comment type="subcellular location">
    <subcellularLocation>
        <location evidence="1">Cell membrane</location>
        <topology evidence="1">Multi-pass membrane protein</topology>
    </subcellularLocation>
</comment>
<evidence type="ECO:0000256" key="2">
    <source>
        <dbReference type="ARBA" id="ARBA00022475"/>
    </source>
</evidence>
<dbReference type="AlphaFoldDB" id="A0A250DC30"/>
<evidence type="ECO:0000313" key="9">
    <source>
        <dbReference type="EMBL" id="ATA51804.1"/>
    </source>
</evidence>
<keyword evidence="6 8" id="KW-1133">Transmembrane helix</keyword>
<dbReference type="NCBIfam" id="NF012182">
    <property type="entry name" value="exosortase_XrtQ"/>
    <property type="match status" value="1"/>
</dbReference>
<reference evidence="9 10" key="1">
    <citation type="submission" date="2017-09" db="EMBL/GenBank/DDBJ databases">
        <title>The diverse metabolic capabilities of V. boronicumulans make it an excellent choice for continued studies on novel biodegradation.</title>
        <authorList>
            <person name="Sun S."/>
        </authorList>
    </citation>
    <scope>NUCLEOTIDE SEQUENCE [LARGE SCALE GENOMIC DNA]</scope>
    <source>
        <strain evidence="9 10">J1</strain>
    </source>
</reference>
<dbReference type="GO" id="GO:0006508">
    <property type="term" value="P:proteolysis"/>
    <property type="evidence" value="ECO:0007669"/>
    <property type="project" value="UniProtKB-KW"/>
</dbReference>
<dbReference type="EMBL" id="CP023284">
    <property type="protein sequence ID" value="ATA51804.1"/>
    <property type="molecule type" value="Genomic_DNA"/>
</dbReference>
<evidence type="ECO:0000256" key="7">
    <source>
        <dbReference type="ARBA" id="ARBA00023136"/>
    </source>
</evidence>
<keyword evidence="2" id="KW-1003">Cell membrane</keyword>
<keyword evidence="5" id="KW-0378">Hydrolase</keyword>
<sequence>MSLATLAHHHPRVVDWAIRIDRTPAFGWLALQCAALAPTWAWMARRLQDGSDDPLGLVALVALAALAWQCRRELRASPRLGWLALAGVGTVLATLLRTGLGGLPALPPLASGLVAVLSLAAGLLAFLPRGVAALPVAGLSVLALPLLSSLQFYAGYPLRVVTAEASRWLLAPGFEVAREGATLMVDGRLVIVDAPCSGVQMVWLGYFTACAVALWARRGDHAFLRRLPAVGLLVLAGNIVRNSVLIAFEGAGHALAPWAHNALGLVLLAAVCGAIARLMVPARAAPRIELDRPLPGLITAEGGRRVDTVR</sequence>